<keyword evidence="3" id="KW-1185">Reference proteome</keyword>
<sequence>MGLFINNYFHPDVFKNEAKIDEPNQGNFKADLLSEWMDEQKQAYESITKNFIALEKSMKQQKNNQTNQWRTVRNRFDELMENSTRQLKFENVVLESLTKLDDKNKTLQRMVKTKRLLDREFIEQINKINHSNTEIVNRLDKSDTTNENLSLKMNQQMDQQMLLSDQISKQEIIQSEVVERLDAQEGLMEKLVKQMNHFRSILFERTTSLGEKIDHIYSFSSSNRTKPEMDSERSFALYKTNETQKEKQGTN</sequence>
<evidence type="ECO:0000313" key="3">
    <source>
        <dbReference type="Proteomes" id="UP000658225"/>
    </source>
</evidence>
<protein>
    <submittedName>
        <fullName evidence="2">Uncharacterized protein</fullName>
    </submittedName>
</protein>
<feature type="region of interest" description="Disordered" evidence="1">
    <location>
        <begin position="221"/>
        <end position="251"/>
    </location>
</feature>
<evidence type="ECO:0000313" key="2">
    <source>
        <dbReference type="EMBL" id="MBE1554208.1"/>
    </source>
</evidence>
<dbReference type="Proteomes" id="UP000658225">
    <property type="component" value="Unassembled WGS sequence"/>
</dbReference>
<gene>
    <name evidence="2" type="ORF">H4683_001283</name>
</gene>
<name>A0A927R3W8_9BACL</name>
<dbReference type="RefSeq" id="WP_192598007.1">
    <property type="nucleotide sequence ID" value="NZ_JADBEL010000005.1"/>
</dbReference>
<comment type="caution">
    <text evidence="2">The sequence shown here is derived from an EMBL/GenBank/DDBJ whole genome shotgun (WGS) entry which is preliminary data.</text>
</comment>
<proteinExistence type="predicted"/>
<accession>A0A927R3W8</accession>
<evidence type="ECO:0000256" key="1">
    <source>
        <dbReference type="SAM" id="MobiDB-lite"/>
    </source>
</evidence>
<feature type="compositionally biased region" description="Basic and acidic residues" evidence="1">
    <location>
        <begin position="242"/>
        <end position="251"/>
    </location>
</feature>
<dbReference type="AlphaFoldDB" id="A0A927R3W8"/>
<organism evidence="2 3">
    <name type="scientific">Sporosarcina limicola</name>
    <dbReference type="NCBI Taxonomy" id="34101"/>
    <lineage>
        <taxon>Bacteria</taxon>
        <taxon>Bacillati</taxon>
        <taxon>Bacillota</taxon>
        <taxon>Bacilli</taxon>
        <taxon>Bacillales</taxon>
        <taxon>Caryophanaceae</taxon>
        <taxon>Sporosarcina</taxon>
    </lineage>
</organism>
<dbReference type="EMBL" id="JADBEL010000005">
    <property type="protein sequence ID" value="MBE1554208.1"/>
    <property type="molecule type" value="Genomic_DNA"/>
</dbReference>
<reference evidence="2" key="1">
    <citation type="submission" date="2020-10" db="EMBL/GenBank/DDBJ databases">
        <title>Genomic Encyclopedia of Type Strains, Phase IV (KMG-IV): sequencing the most valuable type-strain genomes for metagenomic binning, comparative biology and taxonomic classification.</title>
        <authorList>
            <person name="Goeker M."/>
        </authorList>
    </citation>
    <scope>NUCLEOTIDE SEQUENCE</scope>
    <source>
        <strain evidence="2">DSM 13886</strain>
    </source>
</reference>